<dbReference type="Pfam" id="PF02311">
    <property type="entry name" value="AraC_binding"/>
    <property type="match status" value="1"/>
</dbReference>
<evidence type="ECO:0000256" key="3">
    <source>
        <dbReference type="ARBA" id="ARBA00023163"/>
    </source>
</evidence>
<dbReference type="Proteomes" id="UP000422221">
    <property type="component" value="Unassembled WGS sequence"/>
</dbReference>
<comment type="caution">
    <text evidence="5">The sequence shown here is derived from an EMBL/GenBank/DDBJ whole genome shotgun (WGS) entry which is preliminary data.</text>
</comment>
<dbReference type="InterPro" id="IPR037923">
    <property type="entry name" value="HTH-like"/>
</dbReference>
<dbReference type="InterPro" id="IPR009057">
    <property type="entry name" value="Homeodomain-like_sf"/>
</dbReference>
<evidence type="ECO:0000256" key="1">
    <source>
        <dbReference type="ARBA" id="ARBA00023015"/>
    </source>
</evidence>
<dbReference type="GO" id="GO:0043565">
    <property type="term" value="F:sequence-specific DNA binding"/>
    <property type="evidence" value="ECO:0007669"/>
    <property type="project" value="InterPro"/>
</dbReference>
<gene>
    <name evidence="5" type="ORF">F3F73_02705</name>
</gene>
<organism evidence="5 6">
    <name type="scientific">Bacteroides salyersiae</name>
    <dbReference type="NCBI Taxonomy" id="291644"/>
    <lineage>
        <taxon>Bacteria</taxon>
        <taxon>Pseudomonadati</taxon>
        <taxon>Bacteroidota</taxon>
        <taxon>Bacteroidia</taxon>
        <taxon>Bacteroidales</taxon>
        <taxon>Bacteroidaceae</taxon>
        <taxon>Bacteroides</taxon>
    </lineage>
</organism>
<dbReference type="InterPro" id="IPR018060">
    <property type="entry name" value="HTH_AraC"/>
</dbReference>
<dbReference type="SMART" id="SM00342">
    <property type="entry name" value="HTH_ARAC"/>
    <property type="match status" value="1"/>
</dbReference>
<evidence type="ECO:0000313" key="5">
    <source>
        <dbReference type="EMBL" id="KAA3769351.1"/>
    </source>
</evidence>
<dbReference type="PANTHER" id="PTHR43280:SF30">
    <property type="entry name" value="MMSAB OPERON REGULATORY PROTEIN"/>
    <property type="match status" value="1"/>
</dbReference>
<keyword evidence="2" id="KW-0238">DNA-binding</keyword>
<dbReference type="EMBL" id="VWMK01000002">
    <property type="protein sequence ID" value="KAA3769351.1"/>
    <property type="molecule type" value="Genomic_DNA"/>
</dbReference>
<dbReference type="SUPFAM" id="SSF46689">
    <property type="entry name" value="Homeodomain-like"/>
    <property type="match status" value="2"/>
</dbReference>
<name>A0A7J4XMV5_9BACE</name>
<dbReference type="PANTHER" id="PTHR43280">
    <property type="entry name" value="ARAC-FAMILY TRANSCRIPTIONAL REGULATOR"/>
    <property type="match status" value="1"/>
</dbReference>
<dbReference type="AlphaFoldDB" id="A0A7J4XMV5"/>
<dbReference type="Gene3D" id="2.60.120.280">
    <property type="entry name" value="Regulatory protein AraC"/>
    <property type="match status" value="1"/>
</dbReference>
<dbReference type="InterPro" id="IPR003313">
    <property type="entry name" value="AraC-bd"/>
</dbReference>
<evidence type="ECO:0000259" key="4">
    <source>
        <dbReference type="PROSITE" id="PS01124"/>
    </source>
</evidence>
<dbReference type="CDD" id="cd06986">
    <property type="entry name" value="cupin_MmsR-like_N"/>
    <property type="match status" value="1"/>
</dbReference>
<evidence type="ECO:0000313" key="6">
    <source>
        <dbReference type="Proteomes" id="UP000422221"/>
    </source>
</evidence>
<accession>A0A7J4XMV5</accession>
<reference evidence="5 6" key="1">
    <citation type="journal article" date="2019" name="Nat. Med.">
        <title>A library of human gut bacterial isolates paired with longitudinal multiomics data enables mechanistic microbiome research.</title>
        <authorList>
            <person name="Poyet M."/>
            <person name="Groussin M."/>
            <person name="Gibbons S.M."/>
            <person name="Avila-Pacheco J."/>
            <person name="Jiang X."/>
            <person name="Kearney S.M."/>
            <person name="Perrotta A.R."/>
            <person name="Berdy B."/>
            <person name="Zhao S."/>
            <person name="Lieberman T.D."/>
            <person name="Swanson P.K."/>
            <person name="Smith M."/>
            <person name="Roesemann S."/>
            <person name="Alexander J.E."/>
            <person name="Rich S.A."/>
            <person name="Livny J."/>
            <person name="Vlamakis H."/>
            <person name="Clish C."/>
            <person name="Bullock K."/>
            <person name="Deik A."/>
            <person name="Scott J."/>
            <person name="Pierce K.A."/>
            <person name="Xavier R.J."/>
            <person name="Alm E.J."/>
        </authorList>
    </citation>
    <scope>NUCLEOTIDE SEQUENCE [LARGE SCALE GENOMIC DNA]</scope>
    <source>
        <strain evidence="5 6">BIOML-A10</strain>
    </source>
</reference>
<keyword evidence="3" id="KW-0804">Transcription</keyword>
<dbReference type="Pfam" id="PF12833">
    <property type="entry name" value="HTH_18"/>
    <property type="match status" value="1"/>
</dbReference>
<proteinExistence type="predicted"/>
<sequence>MLKIKEGFKGERLISLPLFTVEKFKKDELGKELYLTNIGYFPNAEYHYCRREAANSADYILIYCVKGEGWLEYNGKKLKVAEDQFFIIPQGMSHAYGSSKGKPWSIYWIHFNGKKAGYFSKGFDIPQDMPYNSQSRFKNKIDLFEEIFSTLQSESSTEQMSYATSVFFHFLGIIKCSNSGKKESEAIKESSIIDTSLKFMRENLHKHLSLRNMAEHVNLSVSYFSRIFIAQIGTSPSKYLAQLRMEKACHYLEETEMKVNQISPLVGFDDPLYFSRLFTNYLKLSPTQYRENRNRTLFFRTTTQTAHHTMAI</sequence>
<dbReference type="SUPFAM" id="SSF51215">
    <property type="entry name" value="Regulatory protein AraC"/>
    <property type="match status" value="1"/>
</dbReference>
<dbReference type="Gene3D" id="1.10.10.60">
    <property type="entry name" value="Homeodomain-like"/>
    <property type="match status" value="2"/>
</dbReference>
<evidence type="ECO:0000256" key="2">
    <source>
        <dbReference type="ARBA" id="ARBA00023125"/>
    </source>
</evidence>
<keyword evidence="1" id="KW-0805">Transcription regulation</keyword>
<feature type="domain" description="HTH araC/xylS-type" evidence="4">
    <location>
        <begin position="194"/>
        <end position="292"/>
    </location>
</feature>
<dbReference type="GO" id="GO:0003700">
    <property type="term" value="F:DNA-binding transcription factor activity"/>
    <property type="evidence" value="ECO:0007669"/>
    <property type="project" value="InterPro"/>
</dbReference>
<dbReference type="RefSeq" id="WP_007479905.1">
    <property type="nucleotide sequence ID" value="NZ_JADNPJ010000016.1"/>
</dbReference>
<protein>
    <submittedName>
        <fullName evidence="5">AraC family transcriptional regulator</fullName>
    </submittedName>
</protein>
<dbReference type="PROSITE" id="PS01124">
    <property type="entry name" value="HTH_ARAC_FAMILY_2"/>
    <property type="match status" value="1"/>
</dbReference>